<accession>A0ABV3I0M7</accession>
<sequence length="253" mass="27880">MITSEGAGRAAVRWLELLPVAEIARLRSLFTNHPDYSDLTPVQYADGLLWLQRCGLVTADGQPEVSLSMHENPPGGAAESWRWSKEAELARRRTGAAGERALYGLLWDAGAHEVRHVSTVSDTYGYDIEVEWPGGERMHIEVKTTTDPTRLVLHLTRHEYEVMCSDAEWLLAAVLLGARDQALTVATVSRQWLTASAPVDRDGGSRWESVRMRVPTHAIVPGVPNTKAMSVACRGDAFLPAWGMELDVSARPV</sequence>
<evidence type="ECO:0000313" key="3">
    <source>
        <dbReference type="Proteomes" id="UP001552521"/>
    </source>
</evidence>
<evidence type="ECO:0000259" key="1">
    <source>
        <dbReference type="Pfam" id="PF13020"/>
    </source>
</evidence>
<feature type="domain" description="Protein NO VEIN C-terminal" evidence="1">
    <location>
        <begin position="113"/>
        <end position="177"/>
    </location>
</feature>
<proteinExistence type="predicted"/>
<dbReference type="Proteomes" id="UP001552521">
    <property type="component" value="Unassembled WGS sequence"/>
</dbReference>
<dbReference type="Pfam" id="PF13020">
    <property type="entry name" value="NOV_C"/>
    <property type="match status" value="1"/>
</dbReference>
<reference evidence="2 3" key="1">
    <citation type="submission" date="2024-06" db="EMBL/GenBank/DDBJ databases">
        <title>The Natural Products Discovery Center: Release of the First 8490 Sequenced Strains for Exploring Actinobacteria Biosynthetic Diversity.</title>
        <authorList>
            <person name="Kalkreuter E."/>
            <person name="Kautsar S.A."/>
            <person name="Yang D."/>
            <person name="Bader C.D."/>
            <person name="Teijaro C.N."/>
            <person name="Fluegel L."/>
            <person name="Davis C.M."/>
            <person name="Simpson J.R."/>
            <person name="Lauterbach L."/>
            <person name="Steele A.D."/>
            <person name="Gui C."/>
            <person name="Meng S."/>
            <person name="Li G."/>
            <person name="Viehrig K."/>
            <person name="Ye F."/>
            <person name="Su P."/>
            <person name="Kiefer A.F."/>
            <person name="Nichols A."/>
            <person name="Cepeda A.J."/>
            <person name="Yan W."/>
            <person name="Fan B."/>
            <person name="Jiang Y."/>
            <person name="Adhikari A."/>
            <person name="Zheng C.-J."/>
            <person name="Schuster L."/>
            <person name="Cowan T.M."/>
            <person name="Smanski M.J."/>
            <person name="Chevrette M.G."/>
            <person name="De Carvalho L.P.S."/>
            <person name="Shen B."/>
        </authorList>
    </citation>
    <scope>NUCLEOTIDE SEQUENCE [LARGE SCALE GENOMIC DNA]</scope>
    <source>
        <strain evidence="2 3">NPDC049344</strain>
    </source>
</reference>
<gene>
    <name evidence="2" type="ORF">AB0K36_26900</name>
</gene>
<dbReference type="EMBL" id="JBFAQK010000051">
    <property type="protein sequence ID" value="MEV4684396.1"/>
    <property type="molecule type" value="Genomic_DNA"/>
</dbReference>
<evidence type="ECO:0000313" key="2">
    <source>
        <dbReference type="EMBL" id="MEV4684396.1"/>
    </source>
</evidence>
<comment type="caution">
    <text evidence="2">The sequence shown here is derived from an EMBL/GenBank/DDBJ whole genome shotgun (WGS) entry which is preliminary data.</text>
</comment>
<organism evidence="2 3">
    <name type="scientific">Streptomyces kurssanovii</name>
    <dbReference type="NCBI Taxonomy" id="67312"/>
    <lineage>
        <taxon>Bacteria</taxon>
        <taxon>Bacillati</taxon>
        <taxon>Actinomycetota</taxon>
        <taxon>Actinomycetes</taxon>
        <taxon>Kitasatosporales</taxon>
        <taxon>Streptomycetaceae</taxon>
        <taxon>Streptomyces</taxon>
    </lineage>
</organism>
<name>A0ABV3I0M7_9ACTN</name>
<protein>
    <submittedName>
        <fullName evidence="2">DUF3883 domain-containing protein</fullName>
    </submittedName>
</protein>
<dbReference type="RefSeq" id="WP_364599277.1">
    <property type="nucleotide sequence ID" value="NZ_JBFAQK010000051.1"/>
</dbReference>
<dbReference type="InterPro" id="IPR024975">
    <property type="entry name" value="NOV_C"/>
</dbReference>
<keyword evidence="3" id="KW-1185">Reference proteome</keyword>